<dbReference type="EMBL" id="JAEUBE010000084">
    <property type="protein sequence ID" value="KAH3671158.1"/>
    <property type="molecule type" value="Genomic_DNA"/>
</dbReference>
<dbReference type="InterPro" id="IPR011701">
    <property type="entry name" value="MFS"/>
</dbReference>
<comment type="caution">
    <text evidence="10">The sequence shown here is derived from an EMBL/GenBank/DDBJ whole genome shotgun (WGS) entry which is preliminary data.</text>
</comment>
<keyword evidence="2" id="KW-0813">Transport</keyword>
<dbReference type="Pfam" id="PF07690">
    <property type="entry name" value="MFS_1"/>
    <property type="match status" value="1"/>
</dbReference>
<feature type="transmembrane region" description="Helical" evidence="8">
    <location>
        <begin position="331"/>
        <end position="352"/>
    </location>
</feature>
<feature type="transmembrane region" description="Helical" evidence="8">
    <location>
        <begin position="452"/>
        <end position="472"/>
    </location>
</feature>
<dbReference type="InterPro" id="IPR020846">
    <property type="entry name" value="MFS_dom"/>
</dbReference>
<feature type="transmembrane region" description="Helical" evidence="8">
    <location>
        <begin position="226"/>
        <end position="246"/>
    </location>
</feature>
<protein>
    <recommendedName>
        <fullName evidence="9">Major facilitator superfamily (MFS) profile domain-containing protein</fullName>
    </recommendedName>
</protein>
<feature type="transmembrane region" description="Helical" evidence="8">
    <location>
        <begin position="132"/>
        <end position="149"/>
    </location>
</feature>
<feature type="domain" description="Major facilitator superfamily (MFS) profile" evidence="9">
    <location>
        <begin position="65"/>
        <end position="475"/>
    </location>
</feature>
<dbReference type="RefSeq" id="XP_046064526.1">
    <property type="nucleotide sequence ID" value="XM_046209011.1"/>
</dbReference>
<evidence type="ECO:0000256" key="5">
    <source>
        <dbReference type="ARBA" id="ARBA00023136"/>
    </source>
</evidence>
<dbReference type="Gene3D" id="1.20.1250.20">
    <property type="entry name" value="MFS general substrate transporter like domains"/>
    <property type="match status" value="2"/>
</dbReference>
<dbReference type="PANTHER" id="PTHR43791">
    <property type="entry name" value="PERMEASE-RELATED"/>
    <property type="match status" value="1"/>
</dbReference>
<comment type="similarity">
    <text evidence="6">Belongs to the major facilitator superfamily. Allantoate permease family.</text>
</comment>
<evidence type="ECO:0000313" key="10">
    <source>
        <dbReference type="EMBL" id="KAH3671158.1"/>
    </source>
</evidence>
<evidence type="ECO:0000256" key="1">
    <source>
        <dbReference type="ARBA" id="ARBA00004141"/>
    </source>
</evidence>
<evidence type="ECO:0000313" key="11">
    <source>
        <dbReference type="Proteomes" id="UP000769157"/>
    </source>
</evidence>
<name>A0A9P8PF59_9ASCO</name>
<accession>A0A9P8PF59</accession>
<feature type="transmembrane region" description="Helical" evidence="8">
    <location>
        <begin position="194"/>
        <end position="214"/>
    </location>
</feature>
<keyword evidence="3 8" id="KW-0812">Transmembrane</keyword>
<dbReference type="GO" id="GO:0016020">
    <property type="term" value="C:membrane"/>
    <property type="evidence" value="ECO:0007669"/>
    <property type="project" value="UniProtKB-SubCell"/>
</dbReference>
<feature type="transmembrane region" description="Helical" evidence="8">
    <location>
        <begin position="386"/>
        <end position="406"/>
    </location>
</feature>
<feature type="transmembrane region" description="Helical" evidence="8">
    <location>
        <begin position="102"/>
        <end position="120"/>
    </location>
</feature>
<evidence type="ECO:0000256" key="6">
    <source>
        <dbReference type="ARBA" id="ARBA00037968"/>
    </source>
</evidence>
<feature type="transmembrane region" description="Helical" evidence="8">
    <location>
        <begin position="418"/>
        <end position="440"/>
    </location>
</feature>
<dbReference type="PANTHER" id="PTHR43791:SF1">
    <property type="entry name" value="ALLANTOATE PERMEASE"/>
    <property type="match status" value="1"/>
</dbReference>
<keyword evidence="11" id="KW-1185">Reference proteome</keyword>
<dbReference type="GeneID" id="70232837"/>
<keyword evidence="5 8" id="KW-0472">Membrane</keyword>
<dbReference type="PROSITE" id="PS50850">
    <property type="entry name" value="MFS"/>
    <property type="match status" value="1"/>
</dbReference>
<comment type="subcellular location">
    <subcellularLocation>
        <location evidence="1">Membrane</location>
        <topology evidence="1">Multi-pass membrane protein</topology>
    </subcellularLocation>
</comment>
<dbReference type="SUPFAM" id="SSF103473">
    <property type="entry name" value="MFS general substrate transporter"/>
    <property type="match status" value="1"/>
</dbReference>
<gene>
    <name evidence="10" type="ORF">OGAPHI_000869</name>
</gene>
<sequence>MGKQNESTYITVDSPTSQHTSSEREKKLAVSNNDDQALEYAMEAEGMIIDDETNKRILCKIDKYLLPIMCSLYAIQYMDKVSNSYASIMGIKTDLNMIGDQYSWTGTVFYLGYLAFVFPMSNTLQRFPVAKTVALFIGCWGIIMTCQAASQNYASYLAMRLLLGIFESGITPAFVILTSQWYKREEQFLRSALWFSANGLGVLIGTSIAYGFALHQGSLSIKGWRALFIVIGGMTMLFSVIFYFYVPDLPSKAWFLTEEEKLLVVQRIRTNQQGFGNKKFKLYQLKEALEDPRTWCYFIYGITSEIPNGGITNFNSILISQDLKYGVLKAFLMNLPTGAVQILLNPLAAYFARYVRSRIIVALAITFLVIVGCGMLAYAHEPGVKLAAIYIFGMQPVGMVCLLSCIASNTAGHTKKVVVNAIFLIGYCVGMAVGPQTFIASQSPTYIGAKTAMLSSNCISVLALVLILFLNIHANRKRDASATTSESSENTEFRDLTDFENPNFRYAL</sequence>
<dbReference type="Proteomes" id="UP000769157">
    <property type="component" value="Unassembled WGS sequence"/>
</dbReference>
<reference evidence="10" key="1">
    <citation type="journal article" date="2021" name="Open Biol.">
        <title>Shared evolutionary footprints suggest mitochondrial oxidative damage underlies multiple complex I losses in fungi.</title>
        <authorList>
            <person name="Schikora-Tamarit M.A."/>
            <person name="Marcet-Houben M."/>
            <person name="Nosek J."/>
            <person name="Gabaldon T."/>
        </authorList>
    </citation>
    <scope>NUCLEOTIDE SEQUENCE</scope>
    <source>
        <strain evidence="10">CBS6075</strain>
    </source>
</reference>
<evidence type="ECO:0000256" key="3">
    <source>
        <dbReference type="ARBA" id="ARBA00022692"/>
    </source>
</evidence>
<dbReference type="FunFam" id="1.20.1250.20:FF:000064">
    <property type="entry name" value="MFS allantoate transporter"/>
    <property type="match status" value="1"/>
</dbReference>
<evidence type="ECO:0000256" key="2">
    <source>
        <dbReference type="ARBA" id="ARBA00022448"/>
    </source>
</evidence>
<evidence type="ECO:0000259" key="9">
    <source>
        <dbReference type="PROSITE" id="PS50850"/>
    </source>
</evidence>
<evidence type="ECO:0000256" key="8">
    <source>
        <dbReference type="SAM" id="Phobius"/>
    </source>
</evidence>
<evidence type="ECO:0000256" key="4">
    <source>
        <dbReference type="ARBA" id="ARBA00022989"/>
    </source>
</evidence>
<feature type="compositionally biased region" description="Polar residues" evidence="7">
    <location>
        <begin position="1"/>
        <end position="20"/>
    </location>
</feature>
<feature type="region of interest" description="Disordered" evidence="7">
    <location>
        <begin position="1"/>
        <end position="28"/>
    </location>
</feature>
<dbReference type="GO" id="GO:0022857">
    <property type="term" value="F:transmembrane transporter activity"/>
    <property type="evidence" value="ECO:0007669"/>
    <property type="project" value="InterPro"/>
</dbReference>
<evidence type="ECO:0000256" key="7">
    <source>
        <dbReference type="SAM" id="MobiDB-lite"/>
    </source>
</evidence>
<feature type="transmembrane region" description="Helical" evidence="8">
    <location>
        <begin position="359"/>
        <end position="380"/>
    </location>
</feature>
<keyword evidence="4 8" id="KW-1133">Transmembrane helix</keyword>
<dbReference type="AlphaFoldDB" id="A0A9P8PF59"/>
<organism evidence="10 11">
    <name type="scientific">Ogataea philodendri</name>
    <dbReference type="NCBI Taxonomy" id="1378263"/>
    <lineage>
        <taxon>Eukaryota</taxon>
        <taxon>Fungi</taxon>
        <taxon>Dikarya</taxon>
        <taxon>Ascomycota</taxon>
        <taxon>Saccharomycotina</taxon>
        <taxon>Pichiomycetes</taxon>
        <taxon>Pichiales</taxon>
        <taxon>Pichiaceae</taxon>
        <taxon>Ogataea</taxon>
    </lineage>
</organism>
<feature type="transmembrane region" description="Helical" evidence="8">
    <location>
        <begin position="161"/>
        <end position="182"/>
    </location>
</feature>
<reference evidence="10" key="2">
    <citation type="submission" date="2021-01" db="EMBL/GenBank/DDBJ databases">
        <authorList>
            <person name="Schikora-Tamarit M.A."/>
        </authorList>
    </citation>
    <scope>NUCLEOTIDE SEQUENCE</scope>
    <source>
        <strain evidence="10">CBS6075</strain>
    </source>
</reference>
<dbReference type="CDD" id="cd17327">
    <property type="entry name" value="MFS_FEN2_like"/>
    <property type="match status" value="1"/>
</dbReference>
<dbReference type="OrthoDB" id="6730379at2759"/>
<dbReference type="InterPro" id="IPR036259">
    <property type="entry name" value="MFS_trans_sf"/>
</dbReference>
<proteinExistence type="inferred from homology"/>